<organism evidence="1">
    <name type="scientific">invertebrate metagenome</name>
    <dbReference type="NCBI Taxonomy" id="1711999"/>
    <lineage>
        <taxon>unclassified sequences</taxon>
        <taxon>metagenomes</taxon>
        <taxon>organismal metagenomes</taxon>
    </lineage>
</organism>
<reference evidence="1" key="1">
    <citation type="journal article" date="2017" name="Appl. Environ. Microbiol.">
        <title>Molecular characterization of an Endozoicomonas-like organism causing infection in king scallop Pecten maximus L.</title>
        <authorList>
            <person name="Cano I."/>
            <person name="van Aerle R."/>
            <person name="Ross S."/>
            <person name="Verner-Jeffreys D.W."/>
            <person name="Paley R.K."/>
            <person name="Rimmer G."/>
            <person name="Ryder D."/>
            <person name="Hooper P."/>
            <person name="Stone D."/>
            <person name="Feist S.W."/>
        </authorList>
    </citation>
    <scope>NUCLEOTIDE SEQUENCE</scope>
</reference>
<protein>
    <submittedName>
        <fullName evidence="1">Uncharacterized protein</fullName>
    </submittedName>
</protein>
<accession>A0A2H9T7E2</accession>
<evidence type="ECO:0000313" key="1">
    <source>
        <dbReference type="EMBL" id="PJE79098.1"/>
    </source>
</evidence>
<gene>
    <name evidence="1" type="ORF">CI610_01942</name>
</gene>
<comment type="caution">
    <text evidence="1">The sequence shown here is derived from an EMBL/GenBank/DDBJ whole genome shotgun (WGS) entry which is preliminary data.</text>
</comment>
<sequence length="50" mass="5805">MEKFTIIPVHRYSPGTDSRKYDSLACEIYYSLWDMKNSVTGRMALAEISE</sequence>
<name>A0A2H9T7E2_9ZZZZ</name>
<dbReference type="AlphaFoldDB" id="A0A2H9T7E2"/>
<proteinExistence type="predicted"/>
<dbReference type="EMBL" id="NSIT01000096">
    <property type="protein sequence ID" value="PJE79098.1"/>
    <property type="molecule type" value="Genomic_DNA"/>
</dbReference>